<dbReference type="InterPro" id="IPR032807">
    <property type="entry name" value="GNVR"/>
</dbReference>
<dbReference type="GO" id="GO:0004713">
    <property type="term" value="F:protein tyrosine kinase activity"/>
    <property type="evidence" value="ECO:0007669"/>
    <property type="project" value="TreeGrafter"/>
</dbReference>
<dbReference type="InterPro" id="IPR050445">
    <property type="entry name" value="Bact_polysacc_biosynth/exp"/>
</dbReference>
<evidence type="ECO:0000256" key="12">
    <source>
        <dbReference type="ARBA" id="ARBA00022989"/>
    </source>
</evidence>
<keyword evidence="9" id="KW-0547">Nucleotide-binding</keyword>
<evidence type="ECO:0000256" key="14">
    <source>
        <dbReference type="ARBA" id="ARBA00023137"/>
    </source>
</evidence>
<evidence type="ECO:0000256" key="11">
    <source>
        <dbReference type="ARBA" id="ARBA00022840"/>
    </source>
</evidence>
<proteinExistence type="inferred from homology"/>
<organism evidence="21 22">
    <name type="scientific">Bradyrhizobium erythrophlei</name>
    <dbReference type="NCBI Taxonomy" id="1437360"/>
    <lineage>
        <taxon>Bacteria</taxon>
        <taxon>Pseudomonadati</taxon>
        <taxon>Pseudomonadota</taxon>
        <taxon>Alphaproteobacteria</taxon>
        <taxon>Hyphomicrobiales</taxon>
        <taxon>Nitrobacteraceae</taxon>
        <taxon>Bradyrhizobium</taxon>
    </lineage>
</organism>
<dbReference type="Proteomes" id="UP000189796">
    <property type="component" value="Chromosome I"/>
</dbReference>
<evidence type="ECO:0000256" key="17">
    <source>
        <dbReference type="SAM" id="Phobius"/>
    </source>
</evidence>
<comment type="similarity">
    <text evidence="2">Belongs to the CpsD/CapB family.</text>
</comment>
<dbReference type="AlphaFoldDB" id="A0A1M5KKN3"/>
<keyword evidence="8 17" id="KW-0812">Transmembrane</keyword>
<evidence type="ECO:0000256" key="4">
    <source>
        <dbReference type="ARBA" id="ARBA00011903"/>
    </source>
</evidence>
<evidence type="ECO:0000256" key="8">
    <source>
        <dbReference type="ARBA" id="ARBA00022692"/>
    </source>
</evidence>
<evidence type="ECO:0000256" key="13">
    <source>
        <dbReference type="ARBA" id="ARBA00023136"/>
    </source>
</evidence>
<dbReference type="OrthoDB" id="230260at2"/>
<dbReference type="EMBL" id="LT670817">
    <property type="protein sequence ID" value="SHG53318.1"/>
    <property type="molecule type" value="Genomic_DNA"/>
</dbReference>
<feature type="domain" description="AAA" evidence="19">
    <location>
        <begin position="580"/>
        <end position="713"/>
    </location>
</feature>
<dbReference type="SUPFAM" id="SSF52540">
    <property type="entry name" value="P-loop containing nucleoside triphosphate hydrolases"/>
    <property type="match status" value="1"/>
</dbReference>
<keyword evidence="13 17" id="KW-0472">Membrane</keyword>
<comment type="catalytic activity">
    <reaction evidence="15">
        <text>L-tyrosyl-[protein] + ATP = O-phospho-L-tyrosyl-[protein] + ADP + H(+)</text>
        <dbReference type="Rhea" id="RHEA:10596"/>
        <dbReference type="Rhea" id="RHEA-COMP:10136"/>
        <dbReference type="Rhea" id="RHEA-COMP:20101"/>
        <dbReference type="ChEBI" id="CHEBI:15378"/>
        <dbReference type="ChEBI" id="CHEBI:30616"/>
        <dbReference type="ChEBI" id="CHEBI:46858"/>
        <dbReference type="ChEBI" id="CHEBI:61978"/>
        <dbReference type="ChEBI" id="CHEBI:456216"/>
        <dbReference type="EC" id="2.7.10.2"/>
    </reaction>
</comment>
<comment type="similarity">
    <text evidence="3">Belongs to the etk/wzc family.</text>
</comment>
<feature type="region of interest" description="Disordered" evidence="16">
    <location>
        <begin position="1"/>
        <end position="25"/>
    </location>
</feature>
<dbReference type="Pfam" id="PF13614">
    <property type="entry name" value="AAA_31"/>
    <property type="match status" value="1"/>
</dbReference>
<evidence type="ECO:0000256" key="16">
    <source>
        <dbReference type="SAM" id="MobiDB-lite"/>
    </source>
</evidence>
<evidence type="ECO:0000256" key="6">
    <source>
        <dbReference type="ARBA" id="ARBA00022519"/>
    </source>
</evidence>
<sequence>MLQRSFDQPHSQPEESTATAIERSPLPTVDLREMSRILRRRWKTVAAPPLCLIALALIYILSATTLYTATSTVLVDPRRASAIESNQSAISMSNFGTDDATIESEALLIQSIAILQRVVEKLKLTDDPEFVPTPGLLDPIKRLFSSNGPVAGASPEDAAKARSVDILQKRMKVTRQGTTFLVDINVSSESPRKAAEIANAVAEAYFEEQVRAKYDATRIAADWLNGQIDGLKSRVVTSEKAVEDFRSANNLTVSQGVTVNDQQITDLNNQLIAARVQTAEARAKYDQAQQLSKSGSDQGGFSAAISSDIISKLRAQYADIAKNEADLSSKYGPRHPLVANVHAQLRDTQRLINEEIKRILQSAGHDYDVARSREASLQQSFDQLQGVSSSSGQAQVRLRELQREAEANRTLYESYLARYKETTAQESLEMPDSHVVTKASIPIAPSWPKTWLVVGLALTLGVGVGFVLAFLVDYLDQRVKTLEQAEQLSGVPALAAIPLIAAGELAKLAKRGRQELSRYDPKTVKLLPPALQPPLMRYALDAPGTFFAEAIRSIRLALQRTMRVQPVKVVLVTSALENEGKTTLAVNLAQSVATLGIRTLLIDGDLRNPQLTHALCPHADTGLLDVAMNRASPEQAILIDHSTGLSILPSTTVKQAELITELMFSEQIVDVLDHFRHRYELIIIDSPPLVPLVDGRALAELADRIILALAWDQTPGEVLSHTMDLLSPVHDRILGTALTRVDLSRLRFYDYYSSSAYLKPYGTAGLTAGAAQ</sequence>
<feature type="domain" description="Polysaccharide chain length determinant N-terminal" evidence="18">
    <location>
        <begin position="28"/>
        <end position="122"/>
    </location>
</feature>
<keyword evidence="11" id="KW-0067">ATP-binding</keyword>
<gene>
    <name evidence="21" type="ORF">SAMN05443248_1869</name>
</gene>
<feature type="compositionally biased region" description="Polar residues" evidence="16">
    <location>
        <begin position="1"/>
        <end position="19"/>
    </location>
</feature>
<dbReference type="NCBIfam" id="TIGR01005">
    <property type="entry name" value="eps_transp_fam"/>
    <property type="match status" value="1"/>
</dbReference>
<evidence type="ECO:0000313" key="22">
    <source>
        <dbReference type="Proteomes" id="UP000189796"/>
    </source>
</evidence>
<reference evidence="21 22" key="1">
    <citation type="submission" date="2016-11" db="EMBL/GenBank/DDBJ databases">
        <authorList>
            <person name="Jaros S."/>
            <person name="Januszkiewicz K."/>
            <person name="Wedrychowicz H."/>
        </authorList>
    </citation>
    <scope>NUCLEOTIDE SEQUENCE [LARGE SCALE GENOMIC DNA]</scope>
    <source>
        <strain evidence="21 22">GAS138</strain>
    </source>
</reference>
<dbReference type="Pfam" id="PF02706">
    <property type="entry name" value="Wzz"/>
    <property type="match status" value="1"/>
</dbReference>
<evidence type="ECO:0000256" key="2">
    <source>
        <dbReference type="ARBA" id="ARBA00007316"/>
    </source>
</evidence>
<keyword evidence="10" id="KW-0418">Kinase</keyword>
<dbReference type="PANTHER" id="PTHR32309:SF13">
    <property type="entry name" value="FERRIC ENTEROBACTIN TRANSPORT PROTEIN FEPE"/>
    <property type="match status" value="1"/>
</dbReference>
<dbReference type="InterPro" id="IPR003856">
    <property type="entry name" value="LPS_length_determ_N"/>
</dbReference>
<evidence type="ECO:0000256" key="15">
    <source>
        <dbReference type="ARBA" id="ARBA00051245"/>
    </source>
</evidence>
<feature type="transmembrane region" description="Helical" evidence="17">
    <location>
        <begin position="451"/>
        <end position="472"/>
    </location>
</feature>
<dbReference type="InterPro" id="IPR025669">
    <property type="entry name" value="AAA_dom"/>
</dbReference>
<protein>
    <recommendedName>
        <fullName evidence="4">non-specific protein-tyrosine kinase</fullName>
        <ecNumber evidence="4">2.7.10.2</ecNumber>
    </recommendedName>
</protein>
<keyword evidence="12 17" id="KW-1133">Transmembrane helix</keyword>
<dbReference type="EC" id="2.7.10.2" evidence="4"/>
<evidence type="ECO:0000256" key="9">
    <source>
        <dbReference type="ARBA" id="ARBA00022741"/>
    </source>
</evidence>
<evidence type="ECO:0000259" key="19">
    <source>
        <dbReference type="Pfam" id="PF13614"/>
    </source>
</evidence>
<feature type="transmembrane region" description="Helical" evidence="17">
    <location>
        <begin position="45"/>
        <end position="69"/>
    </location>
</feature>
<accession>A0A1M5KKN3</accession>
<dbReference type="GO" id="GO:0005886">
    <property type="term" value="C:plasma membrane"/>
    <property type="evidence" value="ECO:0007669"/>
    <property type="project" value="UniProtKB-SubCell"/>
</dbReference>
<evidence type="ECO:0000256" key="5">
    <source>
        <dbReference type="ARBA" id="ARBA00022475"/>
    </source>
</evidence>
<evidence type="ECO:0000313" key="21">
    <source>
        <dbReference type="EMBL" id="SHG53318.1"/>
    </source>
</evidence>
<evidence type="ECO:0000256" key="1">
    <source>
        <dbReference type="ARBA" id="ARBA00004429"/>
    </source>
</evidence>
<keyword evidence="7" id="KW-0808">Transferase</keyword>
<evidence type="ECO:0000256" key="7">
    <source>
        <dbReference type="ARBA" id="ARBA00022679"/>
    </source>
</evidence>
<evidence type="ECO:0000259" key="18">
    <source>
        <dbReference type="Pfam" id="PF02706"/>
    </source>
</evidence>
<evidence type="ECO:0000256" key="3">
    <source>
        <dbReference type="ARBA" id="ARBA00008883"/>
    </source>
</evidence>
<dbReference type="InterPro" id="IPR005702">
    <property type="entry name" value="Wzc-like_C"/>
</dbReference>
<dbReference type="PANTHER" id="PTHR32309">
    <property type="entry name" value="TYROSINE-PROTEIN KINASE"/>
    <property type="match status" value="1"/>
</dbReference>
<name>A0A1M5KKN3_9BRAD</name>
<dbReference type="InterPro" id="IPR005700">
    <property type="entry name" value="EPS_ExoP-like"/>
</dbReference>
<comment type="subcellular location">
    <subcellularLocation>
        <location evidence="1">Cell inner membrane</location>
        <topology evidence="1">Multi-pass membrane protein</topology>
    </subcellularLocation>
</comment>
<feature type="domain" description="Tyrosine-protein kinase G-rich" evidence="20">
    <location>
        <begin position="395"/>
        <end position="471"/>
    </location>
</feature>
<evidence type="ECO:0000256" key="10">
    <source>
        <dbReference type="ARBA" id="ARBA00022777"/>
    </source>
</evidence>
<keyword evidence="14" id="KW-0829">Tyrosine-protein kinase</keyword>
<keyword evidence="6" id="KW-0997">Cell inner membrane</keyword>
<dbReference type="InterPro" id="IPR027417">
    <property type="entry name" value="P-loop_NTPase"/>
</dbReference>
<evidence type="ECO:0000259" key="20">
    <source>
        <dbReference type="Pfam" id="PF13807"/>
    </source>
</evidence>
<dbReference type="Gene3D" id="3.40.50.300">
    <property type="entry name" value="P-loop containing nucleotide triphosphate hydrolases"/>
    <property type="match status" value="1"/>
</dbReference>
<keyword evidence="5" id="KW-1003">Cell membrane</keyword>
<dbReference type="CDD" id="cd05387">
    <property type="entry name" value="BY-kinase"/>
    <property type="match status" value="1"/>
</dbReference>
<dbReference type="Pfam" id="PF13807">
    <property type="entry name" value="GNVR"/>
    <property type="match status" value="1"/>
</dbReference>
<dbReference type="RefSeq" id="WP_079600971.1">
    <property type="nucleotide sequence ID" value="NZ_LT670817.1"/>
</dbReference>